<reference evidence="2 3" key="1">
    <citation type="submission" date="2014-04" db="EMBL/GenBank/DDBJ databases">
        <authorList>
            <consortium name="DOE Joint Genome Institute"/>
            <person name="Kuo A."/>
            <person name="Gay G."/>
            <person name="Dore J."/>
            <person name="Kohler A."/>
            <person name="Nagy L.G."/>
            <person name="Floudas D."/>
            <person name="Copeland A."/>
            <person name="Barry K.W."/>
            <person name="Cichocki N."/>
            <person name="Veneault-Fourrey C."/>
            <person name="LaButti K."/>
            <person name="Lindquist E.A."/>
            <person name="Lipzen A."/>
            <person name="Lundell T."/>
            <person name="Morin E."/>
            <person name="Murat C."/>
            <person name="Sun H."/>
            <person name="Tunlid A."/>
            <person name="Henrissat B."/>
            <person name="Grigoriev I.V."/>
            <person name="Hibbett D.S."/>
            <person name="Martin F."/>
            <person name="Nordberg H.P."/>
            <person name="Cantor M.N."/>
            <person name="Hua S.X."/>
        </authorList>
    </citation>
    <scope>NUCLEOTIDE SEQUENCE [LARGE SCALE GENOMIC DNA]</scope>
    <source>
        <strain evidence="3">h7</strain>
    </source>
</reference>
<protein>
    <submittedName>
        <fullName evidence="2">Uncharacterized protein</fullName>
    </submittedName>
</protein>
<dbReference type="EMBL" id="KN831785">
    <property type="protein sequence ID" value="KIM39658.1"/>
    <property type="molecule type" value="Genomic_DNA"/>
</dbReference>
<name>A0A0C2XPY3_HEBCY</name>
<keyword evidence="1" id="KW-0472">Membrane</keyword>
<evidence type="ECO:0000313" key="2">
    <source>
        <dbReference type="EMBL" id="KIM39658.1"/>
    </source>
</evidence>
<evidence type="ECO:0000313" key="3">
    <source>
        <dbReference type="Proteomes" id="UP000053424"/>
    </source>
</evidence>
<organism evidence="2 3">
    <name type="scientific">Hebeloma cylindrosporum</name>
    <dbReference type="NCBI Taxonomy" id="76867"/>
    <lineage>
        <taxon>Eukaryota</taxon>
        <taxon>Fungi</taxon>
        <taxon>Dikarya</taxon>
        <taxon>Basidiomycota</taxon>
        <taxon>Agaricomycotina</taxon>
        <taxon>Agaricomycetes</taxon>
        <taxon>Agaricomycetidae</taxon>
        <taxon>Agaricales</taxon>
        <taxon>Agaricineae</taxon>
        <taxon>Hymenogastraceae</taxon>
        <taxon>Hebeloma</taxon>
    </lineage>
</organism>
<feature type="transmembrane region" description="Helical" evidence="1">
    <location>
        <begin position="23"/>
        <end position="46"/>
    </location>
</feature>
<dbReference type="Proteomes" id="UP000053424">
    <property type="component" value="Unassembled WGS sequence"/>
</dbReference>
<accession>A0A0C2XPY3</accession>
<reference evidence="3" key="2">
    <citation type="submission" date="2015-01" db="EMBL/GenBank/DDBJ databases">
        <title>Evolutionary Origins and Diversification of the Mycorrhizal Mutualists.</title>
        <authorList>
            <consortium name="DOE Joint Genome Institute"/>
            <consortium name="Mycorrhizal Genomics Consortium"/>
            <person name="Kohler A."/>
            <person name="Kuo A."/>
            <person name="Nagy L.G."/>
            <person name="Floudas D."/>
            <person name="Copeland A."/>
            <person name="Barry K.W."/>
            <person name="Cichocki N."/>
            <person name="Veneault-Fourrey C."/>
            <person name="LaButti K."/>
            <person name="Lindquist E.A."/>
            <person name="Lipzen A."/>
            <person name="Lundell T."/>
            <person name="Morin E."/>
            <person name="Murat C."/>
            <person name="Riley R."/>
            <person name="Ohm R."/>
            <person name="Sun H."/>
            <person name="Tunlid A."/>
            <person name="Henrissat B."/>
            <person name="Grigoriev I.V."/>
            <person name="Hibbett D.S."/>
            <person name="Martin F."/>
        </authorList>
    </citation>
    <scope>NUCLEOTIDE SEQUENCE [LARGE SCALE GENOMIC DNA]</scope>
    <source>
        <strain evidence="3">h7</strain>
    </source>
</reference>
<keyword evidence="3" id="KW-1185">Reference proteome</keyword>
<gene>
    <name evidence="2" type="ORF">M413DRAFT_447123</name>
</gene>
<evidence type="ECO:0000256" key="1">
    <source>
        <dbReference type="SAM" id="Phobius"/>
    </source>
</evidence>
<proteinExistence type="predicted"/>
<dbReference type="HOGENOM" id="CLU_1195003_0_0_1"/>
<keyword evidence="1" id="KW-1133">Transmembrane helix</keyword>
<keyword evidence="1" id="KW-0812">Transmembrane</keyword>
<dbReference type="AlphaFoldDB" id="A0A0C2XPY3"/>
<dbReference type="OrthoDB" id="440424at2759"/>
<sequence>MAPTTEVTITIPTLEGIAIVLTAAYYATVVAHPYIVGCLLMLWSYYPEKPAQAIRYTAWTLPKNCIANIRDWLQSKAAQWRFSSSTTTPSWNSSGTYSAPTGIGCQFGCCNPITGIPYNYTSPYTYSSPYSSPYASPRPTYGAVPPITSKVYPSYKTGITECQGSCCKPITSNPYTSSYTSLLPPYADDAWGVDKGPRREEGETSGLCQVSGWGLWLCGLAVMLVYGPSSLL</sequence>